<dbReference type="Pfam" id="PF02592">
    <property type="entry name" value="Vut_1"/>
    <property type="match status" value="1"/>
</dbReference>
<dbReference type="Proteomes" id="UP000005573">
    <property type="component" value="Unassembled WGS sequence"/>
</dbReference>
<keyword evidence="1" id="KW-0472">Membrane</keyword>
<dbReference type="HOGENOM" id="CLU_1765939_0_0_11"/>
<name>E6M115_9ACTO</name>
<feature type="transmembrane region" description="Helical" evidence="1">
    <location>
        <begin position="24"/>
        <end position="43"/>
    </location>
</feature>
<comment type="caution">
    <text evidence="2">The sequence shown here is derived from an EMBL/GenBank/DDBJ whole genome shotgun (WGS) entry which is preliminary data.</text>
</comment>
<proteinExistence type="predicted"/>
<keyword evidence="1" id="KW-0812">Transmembrane</keyword>
<feature type="transmembrane region" description="Helical" evidence="1">
    <location>
        <begin position="76"/>
        <end position="97"/>
    </location>
</feature>
<feature type="transmembrane region" description="Helical" evidence="1">
    <location>
        <begin position="49"/>
        <end position="69"/>
    </location>
</feature>
<evidence type="ECO:0000313" key="2">
    <source>
        <dbReference type="EMBL" id="EFU79645.1"/>
    </source>
</evidence>
<dbReference type="AlphaFoldDB" id="E6M115"/>
<dbReference type="RefSeq" id="WP_004010123.1">
    <property type="nucleotide sequence ID" value="NZ_GL622340.1"/>
</dbReference>
<evidence type="ECO:0000313" key="3">
    <source>
        <dbReference type="Proteomes" id="UP000005573"/>
    </source>
</evidence>
<reference evidence="2 3" key="1">
    <citation type="submission" date="2010-12" db="EMBL/GenBank/DDBJ databases">
        <authorList>
            <person name="Muzny D."/>
            <person name="Qin X."/>
            <person name="Deng J."/>
            <person name="Jiang H."/>
            <person name="Liu Y."/>
            <person name="Qu J."/>
            <person name="Song X.-Z."/>
            <person name="Zhang L."/>
            <person name="Thornton R."/>
            <person name="Coyle M."/>
            <person name="Francisco L."/>
            <person name="Jackson L."/>
            <person name="Javaid M."/>
            <person name="Korchina V."/>
            <person name="Kovar C."/>
            <person name="Mata R."/>
            <person name="Mathew T."/>
            <person name="Ngo R."/>
            <person name="Nguyen L."/>
            <person name="Nguyen N."/>
            <person name="Okwuonu G."/>
            <person name="Ongeri F."/>
            <person name="Pham C."/>
            <person name="Simmons D."/>
            <person name="Wilczek-Boney K."/>
            <person name="Hale W."/>
            <person name="Jakkamsetti A."/>
            <person name="Pham P."/>
            <person name="Ruth R."/>
            <person name="San Lucas F."/>
            <person name="Warren J."/>
            <person name="Zhang J."/>
            <person name="Zhao Z."/>
            <person name="Zhou C."/>
            <person name="Zhu D."/>
            <person name="Lee S."/>
            <person name="Bess C."/>
            <person name="Blankenburg K."/>
            <person name="Forbes L."/>
            <person name="Fu Q."/>
            <person name="Gubbala S."/>
            <person name="Hirani K."/>
            <person name="Jayaseelan J.C."/>
            <person name="Lara F."/>
            <person name="Munidasa M."/>
            <person name="Palculict T."/>
            <person name="Patil S."/>
            <person name="Pu L.-L."/>
            <person name="Saada N."/>
            <person name="Tang L."/>
            <person name="Weissenberger G."/>
            <person name="Zhu Y."/>
            <person name="Hemphill L."/>
            <person name="Shang Y."/>
            <person name="Youmans B."/>
            <person name="Ayvaz T."/>
            <person name="Ross M."/>
            <person name="Santibanez J."/>
            <person name="Aqrawi P."/>
            <person name="Gross S."/>
            <person name="Joshi V."/>
            <person name="Fowler G."/>
            <person name="Nazareth L."/>
            <person name="Reid J."/>
            <person name="Worley K."/>
            <person name="Petrosino J."/>
            <person name="Highlander S."/>
            <person name="Gibbs R."/>
        </authorList>
    </citation>
    <scope>NUCLEOTIDE SEQUENCE [LARGE SCALE GENOMIC DNA]</scope>
    <source>
        <strain evidence="2 3">ATCC 51333</strain>
    </source>
</reference>
<evidence type="ECO:0008006" key="4">
    <source>
        <dbReference type="Google" id="ProtNLM"/>
    </source>
</evidence>
<organism evidence="2 3">
    <name type="scientific">Mobiluncus curtisii ATCC 51333</name>
    <dbReference type="NCBI Taxonomy" id="887326"/>
    <lineage>
        <taxon>Bacteria</taxon>
        <taxon>Bacillati</taxon>
        <taxon>Actinomycetota</taxon>
        <taxon>Actinomycetes</taxon>
        <taxon>Actinomycetales</taxon>
        <taxon>Actinomycetaceae</taxon>
        <taxon>Mobiluncus</taxon>
    </lineage>
</organism>
<keyword evidence="1" id="KW-1133">Transmembrane helix</keyword>
<gene>
    <name evidence="2" type="ORF">HMPREF0388_1748</name>
</gene>
<dbReference type="InterPro" id="IPR003744">
    <property type="entry name" value="YhhQ"/>
</dbReference>
<protein>
    <recommendedName>
        <fullName evidence="4">VUT family protein</fullName>
    </recommendedName>
</protein>
<dbReference type="EMBL" id="AEPY01000011">
    <property type="protein sequence ID" value="EFU79645.1"/>
    <property type="molecule type" value="Genomic_DNA"/>
</dbReference>
<evidence type="ECO:0000256" key="1">
    <source>
        <dbReference type="SAM" id="Phobius"/>
    </source>
</evidence>
<sequence length="147" mass="15618">MQAPAAVWVIGFTMTLRDLTQDQLGIPPVFVGIVAGALVSALFSPQLALASGAAFLFSEVSDLLVYTPIRLRGHLYLSVVASNTVGTVLDTCVFLWLAFGSLSMAGGQIWGKMVGTLFCVLALRLIHGRSPARLPAYKRAQLSQPVG</sequence>
<accession>E6M115</accession>
<feature type="transmembrane region" description="Helical" evidence="1">
    <location>
        <begin position="109"/>
        <end position="126"/>
    </location>
</feature>